<reference evidence="3" key="1">
    <citation type="journal article" date="2019" name="Int. J. Syst. Evol. Microbiol.">
        <title>The Global Catalogue of Microorganisms (GCM) 10K type strain sequencing project: providing services to taxonomists for standard genome sequencing and annotation.</title>
        <authorList>
            <consortium name="The Broad Institute Genomics Platform"/>
            <consortium name="The Broad Institute Genome Sequencing Center for Infectious Disease"/>
            <person name="Wu L."/>
            <person name="Ma J."/>
        </authorList>
    </citation>
    <scope>NUCLEOTIDE SEQUENCE [LARGE SCALE GENOMIC DNA]</scope>
    <source>
        <strain evidence="3">JCM 11590</strain>
    </source>
</reference>
<keyword evidence="1" id="KW-0812">Transmembrane</keyword>
<sequence>MSPVAILRVALFYLLAVLLATILGGLAQAQIELAGLADAPATFGERLAATWQLLPELLPTLAAMLAAAFIITLPIAEALARIFRPWRWLLFGVAGAAGLWAAYRVVDGFLPQLAVTTPGQGWQWAAVLVAVAIGSWLFGHLTRPRARRGLRVLG</sequence>
<feature type="transmembrane region" description="Helical" evidence="1">
    <location>
        <begin position="53"/>
        <end position="76"/>
    </location>
</feature>
<dbReference type="RefSeq" id="WP_188636842.1">
    <property type="nucleotide sequence ID" value="NZ_BMNN01000005.1"/>
</dbReference>
<dbReference type="Proteomes" id="UP000633263">
    <property type="component" value="Unassembled WGS sequence"/>
</dbReference>
<feature type="transmembrane region" description="Helical" evidence="1">
    <location>
        <begin position="88"/>
        <end position="106"/>
    </location>
</feature>
<keyword evidence="3" id="KW-1185">Reference proteome</keyword>
<protein>
    <submittedName>
        <fullName evidence="2">Uncharacterized protein</fullName>
    </submittedName>
</protein>
<keyword evidence="1" id="KW-0472">Membrane</keyword>
<dbReference type="EMBL" id="BMNN01000005">
    <property type="protein sequence ID" value="GGJ05866.1"/>
    <property type="molecule type" value="Genomic_DNA"/>
</dbReference>
<feature type="transmembrane region" description="Helical" evidence="1">
    <location>
        <begin position="121"/>
        <end position="141"/>
    </location>
</feature>
<evidence type="ECO:0000313" key="2">
    <source>
        <dbReference type="EMBL" id="GGJ05866.1"/>
    </source>
</evidence>
<accession>A0ABQ2CTZ2</accession>
<proteinExistence type="predicted"/>
<evidence type="ECO:0000256" key="1">
    <source>
        <dbReference type="SAM" id="Phobius"/>
    </source>
</evidence>
<organism evidence="2 3">
    <name type="scientific">Halopseudomonas pertucinogena</name>
    <dbReference type="NCBI Taxonomy" id="86175"/>
    <lineage>
        <taxon>Bacteria</taxon>
        <taxon>Pseudomonadati</taxon>
        <taxon>Pseudomonadota</taxon>
        <taxon>Gammaproteobacteria</taxon>
        <taxon>Pseudomonadales</taxon>
        <taxon>Pseudomonadaceae</taxon>
        <taxon>Halopseudomonas</taxon>
    </lineage>
</organism>
<evidence type="ECO:0000313" key="3">
    <source>
        <dbReference type="Proteomes" id="UP000633263"/>
    </source>
</evidence>
<gene>
    <name evidence="2" type="ORF">GCM10009083_23490</name>
</gene>
<keyword evidence="1" id="KW-1133">Transmembrane helix</keyword>
<comment type="caution">
    <text evidence="2">The sequence shown here is derived from an EMBL/GenBank/DDBJ whole genome shotgun (WGS) entry which is preliminary data.</text>
</comment>
<name>A0ABQ2CTZ2_9GAMM</name>